<organism evidence="1 2">
    <name type="scientific">Allacma fusca</name>
    <dbReference type="NCBI Taxonomy" id="39272"/>
    <lineage>
        <taxon>Eukaryota</taxon>
        <taxon>Metazoa</taxon>
        <taxon>Ecdysozoa</taxon>
        <taxon>Arthropoda</taxon>
        <taxon>Hexapoda</taxon>
        <taxon>Collembola</taxon>
        <taxon>Symphypleona</taxon>
        <taxon>Sminthuridae</taxon>
        <taxon>Allacma</taxon>
    </lineage>
</organism>
<gene>
    <name evidence="1" type="ORF">AFUS01_LOCUS26211</name>
</gene>
<feature type="non-terminal residue" evidence="1">
    <location>
        <position position="1"/>
    </location>
</feature>
<keyword evidence="2" id="KW-1185">Reference proteome</keyword>
<accession>A0A8J2L4P9</accession>
<sequence>MFRDQESVEDELKPSFMAAYSGEKRDVISLVAKEDKDHERFRIFIPTMAPYIIPCSRIATVFSQFLWRKISLDNVGYRFSRKEDEYYQKMAMVTRQLVMPLNPENKTMEDHVSGCDQTAYANFESVILKFQVPKSRRKTLNSNPFILGKEKIFEGNFGWSISSPTGE</sequence>
<evidence type="ECO:0000313" key="1">
    <source>
        <dbReference type="EMBL" id="CAG7815538.1"/>
    </source>
</evidence>
<proteinExistence type="predicted"/>
<dbReference type="Proteomes" id="UP000708208">
    <property type="component" value="Unassembled WGS sequence"/>
</dbReference>
<name>A0A8J2L4P9_9HEXA</name>
<comment type="caution">
    <text evidence="1">The sequence shown here is derived from an EMBL/GenBank/DDBJ whole genome shotgun (WGS) entry which is preliminary data.</text>
</comment>
<dbReference type="AlphaFoldDB" id="A0A8J2L4P9"/>
<protein>
    <submittedName>
        <fullName evidence="1">Uncharacterized protein</fullName>
    </submittedName>
</protein>
<dbReference type="EMBL" id="CAJVCH010346622">
    <property type="protein sequence ID" value="CAG7815538.1"/>
    <property type="molecule type" value="Genomic_DNA"/>
</dbReference>
<evidence type="ECO:0000313" key="2">
    <source>
        <dbReference type="Proteomes" id="UP000708208"/>
    </source>
</evidence>
<reference evidence="1" key="1">
    <citation type="submission" date="2021-06" db="EMBL/GenBank/DDBJ databases">
        <authorList>
            <person name="Hodson N. C."/>
            <person name="Mongue J. A."/>
            <person name="Jaron S. K."/>
        </authorList>
    </citation>
    <scope>NUCLEOTIDE SEQUENCE</scope>
</reference>